<dbReference type="Pfam" id="PF00876">
    <property type="entry name" value="Innexin"/>
    <property type="match status" value="1"/>
</dbReference>
<evidence type="ECO:0000256" key="13">
    <source>
        <dbReference type="SAM" id="MobiDB-lite"/>
    </source>
</evidence>
<dbReference type="PRINTS" id="PR01262">
    <property type="entry name" value="INNEXIN"/>
</dbReference>
<gene>
    <name evidence="14" type="primary">Inx3_1</name>
    <name evidence="12" type="synonym">inx</name>
    <name evidence="14" type="ORF">FJT64_001321</name>
</gene>
<dbReference type="OrthoDB" id="5867527at2759"/>
<dbReference type="GO" id="GO:0034220">
    <property type="term" value="P:monoatomic ion transmembrane transport"/>
    <property type="evidence" value="ECO:0007669"/>
    <property type="project" value="UniProtKB-KW"/>
</dbReference>
<dbReference type="PROSITE" id="PS51013">
    <property type="entry name" value="PANNEXIN"/>
    <property type="match status" value="1"/>
</dbReference>
<evidence type="ECO:0000256" key="5">
    <source>
        <dbReference type="ARBA" id="ARBA00022692"/>
    </source>
</evidence>
<dbReference type="PANTHER" id="PTHR11893:SF37">
    <property type="entry name" value="INNEXIN INX3"/>
    <property type="match status" value="1"/>
</dbReference>
<comment type="subcellular location">
    <subcellularLocation>
        <location evidence="1">Cell junction</location>
        <location evidence="1">Gap junction</location>
    </subcellularLocation>
    <subcellularLocation>
        <location evidence="2 12">Cell membrane</location>
        <topology evidence="2 12">Multi-pass membrane protein</topology>
    </subcellularLocation>
</comment>
<dbReference type="GO" id="GO:0005921">
    <property type="term" value="C:gap junction"/>
    <property type="evidence" value="ECO:0007669"/>
    <property type="project" value="UniProtKB-SubCell"/>
</dbReference>
<feature type="transmembrane region" description="Helical" evidence="12">
    <location>
        <begin position="286"/>
        <end position="307"/>
    </location>
</feature>
<organism evidence="14 15">
    <name type="scientific">Amphibalanus amphitrite</name>
    <name type="common">Striped barnacle</name>
    <name type="synonym">Balanus amphitrite</name>
    <dbReference type="NCBI Taxonomy" id="1232801"/>
    <lineage>
        <taxon>Eukaryota</taxon>
        <taxon>Metazoa</taxon>
        <taxon>Ecdysozoa</taxon>
        <taxon>Arthropoda</taxon>
        <taxon>Crustacea</taxon>
        <taxon>Multicrustacea</taxon>
        <taxon>Cirripedia</taxon>
        <taxon>Thoracica</taxon>
        <taxon>Thoracicalcarea</taxon>
        <taxon>Balanomorpha</taxon>
        <taxon>Balanoidea</taxon>
        <taxon>Balanidae</taxon>
        <taxon>Amphibalaninae</taxon>
        <taxon>Amphibalanus</taxon>
    </lineage>
</organism>
<feature type="compositionally biased region" description="Basic residues" evidence="13">
    <location>
        <begin position="374"/>
        <end position="385"/>
    </location>
</feature>
<keyword evidence="4" id="KW-1003">Cell membrane</keyword>
<evidence type="ECO:0000256" key="9">
    <source>
        <dbReference type="ARBA" id="ARBA00023065"/>
    </source>
</evidence>
<evidence type="ECO:0000256" key="3">
    <source>
        <dbReference type="ARBA" id="ARBA00022448"/>
    </source>
</evidence>
<evidence type="ECO:0000256" key="8">
    <source>
        <dbReference type="ARBA" id="ARBA00022989"/>
    </source>
</evidence>
<dbReference type="PANTHER" id="PTHR11893">
    <property type="entry name" value="INNEXIN"/>
    <property type="match status" value="1"/>
</dbReference>
<accession>A0A6A4V6H0</accession>
<evidence type="ECO:0000256" key="7">
    <source>
        <dbReference type="ARBA" id="ARBA00022949"/>
    </source>
</evidence>
<evidence type="ECO:0000256" key="12">
    <source>
        <dbReference type="RuleBase" id="RU010713"/>
    </source>
</evidence>
<evidence type="ECO:0000256" key="10">
    <source>
        <dbReference type="ARBA" id="ARBA00023136"/>
    </source>
</evidence>
<feature type="transmembrane region" description="Helical" evidence="12">
    <location>
        <begin position="196"/>
        <end position="217"/>
    </location>
</feature>
<dbReference type="AlphaFoldDB" id="A0A6A4V6H0"/>
<dbReference type="GO" id="GO:0007602">
    <property type="term" value="P:phototransduction"/>
    <property type="evidence" value="ECO:0007669"/>
    <property type="project" value="TreeGrafter"/>
</dbReference>
<dbReference type="InterPro" id="IPR000990">
    <property type="entry name" value="Innexin"/>
</dbReference>
<keyword evidence="3 12" id="KW-0813">Transport</keyword>
<proteinExistence type="inferred from homology"/>
<keyword evidence="6" id="KW-0303">Gap junction</keyword>
<dbReference type="GO" id="GO:0005243">
    <property type="term" value="F:gap junction channel activity"/>
    <property type="evidence" value="ECO:0007669"/>
    <property type="project" value="TreeGrafter"/>
</dbReference>
<evidence type="ECO:0000313" key="14">
    <source>
        <dbReference type="EMBL" id="KAF0289295.1"/>
    </source>
</evidence>
<evidence type="ECO:0000256" key="1">
    <source>
        <dbReference type="ARBA" id="ARBA00004610"/>
    </source>
</evidence>
<keyword evidence="5 12" id="KW-0812">Transmembrane</keyword>
<evidence type="ECO:0000256" key="2">
    <source>
        <dbReference type="ARBA" id="ARBA00004651"/>
    </source>
</evidence>
<feature type="region of interest" description="Disordered" evidence="13">
    <location>
        <begin position="374"/>
        <end position="439"/>
    </location>
</feature>
<keyword evidence="15" id="KW-1185">Reference proteome</keyword>
<dbReference type="EMBL" id="VIIS01002042">
    <property type="protein sequence ID" value="KAF0289295.1"/>
    <property type="molecule type" value="Genomic_DNA"/>
</dbReference>
<evidence type="ECO:0000256" key="4">
    <source>
        <dbReference type="ARBA" id="ARBA00022475"/>
    </source>
</evidence>
<comment type="similarity">
    <text evidence="12">Belongs to the pannexin family.</text>
</comment>
<keyword evidence="9 12" id="KW-0406">Ion transport</keyword>
<keyword evidence="7" id="KW-0965">Cell junction</keyword>
<evidence type="ECO:0000313" key="15">
    <source>
        <dbReference type="Proteomes" id="UP000440578"/>
    </source>
</evidence>
<comment type="caution">
    <text evidence="12">Lacks conserved residue(s) required for the propagation of feature annotation.</text>
</comment>
<protein>
    <recommendedName>
        <fullName evidence="12">Innexin</fullName>
    </recommendedName>
</protein>
<keyword evidence="11 12" id="KW-0407">Ion channel</keyword>
<name>A0A6A4V6H0_AMPAM</name>
<evidence type="ECO:0000256" key="11">
    <source>
        <dbReference type="ARBA" id="ARBA00023303"/>
    </source>
</evidence>
<keyword evidence="8 12" id="KW-1133">Transmembrane helix</keyword>
<feature type="transmembrane region" description="Helical" evidence="12">
    <location>
        <begin position="127"/>
        <end position="145"/>
    </location>
</feature>
<sequence length="439" mass="49957">MRRAQQTRMAITALLGDAAAVIRKKQPGQVLIDNKVFQLHYRVTTFLFLSFSILSTANSLLGDPMNCACADCAKSGITKEIINTHCWITGTFTLPSKQPDNDRLGISKAFPGLGTPNRGELPAKYHLYYQWVPFALFIQGIMFYMPHWMWELNEDGRVFTLVRELRLPTMDKEALKKKVGDLTRYVTETLGSYDGYYLRFVICDALNIVNVIFNIVFTNRFLNGEFYSYGSRCWEYFNNVNATVSPMSETFPKLTKCTFQKFGVSGTVQRLDAICVLALNIFNEKVYLVLWFWLLTLAIITISVFLFRSAFLLMKRFRPGMFQRRALTPHTTDIEDVVRNISVGDYFFLGLLAKNLDITALRLFLSQLARVSRKRRPPPTHRERRPSRAGEESIAMLARPGALPTLAEPSGSPAPHPRSRPSSPRAHHARPASPARLRV</sequence>
<keyword evidence="10 12" id="KW-0472">Membrane</keyword>
<reference evidence="14 15" key="1">
    <citation type="submission" date="2019-07" db="EMBL/GenBank/DDBJ databases">
        <title>Draft genome assembly of a fouling barnacle, Amphibalanus amphitrite (Darwin, 1854): The first reference genome for Thecostraca.</title>
        <authorList>
            <person name="Kim W."/>
        </authorList>
    </citation>
    <scope>NUCLEOTIDE SEQUENCE [LARGE SCALE GENOMIC DNA]</scope>
    <source>
        <strain evidence="14">SNU_AA5</strain>
        <tissue evidence="14">Soma without cirri and trophi</tissue>
    </source>
</reference>
<comment type="caution">
    <text evidence="14">The sequence shown here is derived from an EMBL/GenBank/DDBJ whole genome shotgun (WGS) entry which is preliminary data.</text>
</comment>
<evidence type="ECO:0000256" key="6">
    <source>
        <dbReference type="ARBA" id="ARBA00022868"/>
    </source>
</evidence>
<dbReference type="Proteomes" id="UP000440578">
    <property type="component" value="Unassembled WGS sequence"/>
</dbReference>
<comment type="function">
    <text evidence="12">Structural component of the gap junctions.</text>
</comment>
<dbReference type="GO" id="GO:0005886">
    <property type="term" value="C:plasma membrane"/>
    <property type="evidence" value="ECO:0007669"/>
    <property type="project" value="UniProtKB-SubCell"/>
</dbReference>